<dbReference type="AlphaFoldDB" id="A0ABD0VN10"/>
<dbReference type="EMBL" id="JANQDX010000003">
    <property type="protein sequence ID" value="KAL0926387.1"/>
    <property type="molecule type" value="Genomic_DNA"/>
</dbReference>
<protein>
    <submittedName>
        <fullName evidence="1">Uncharacterized protein</fullName>
    </submittedName>
</protein>
<proteinExistence type="predicted"/>
<reference evidence="1 2" key="1">
    <citation type="journal article" date="2024" name="Plant Biotechnol. J.">
        <title>Dendrobium thyrsiflorum genome and its molecular insights into genes involved in important horticultural traits.</title>
        <authorList>
            <person name="Chen B."/>
            <person name="Wang J.Y."/>
            <person name="Zheng P.J."/>
            <person name="Li K.L."/>
            <person name="Liang Y.M."/>
            <person name="Chen X.F."/>
            <person name="Zhang C."/>
            <person name="Zhao X."/>
            <person name="He X."/>
            <person name="Zhang G.Q."/>
            <person name="Liu Z.J."/>
            <person name="Xu Q."/>
        </authorList>
    </citation>
    <scope>NUCLEOTIDE SEQUENCE [LARGE SCALE GENOMIC DNA]</scope>
    <source>
        <tissue evidence="1">Leaf</tissue>
    </source>
</reference>
<sequence>MFHLSKNEEIISEQNEHHITQVYCLDVMVDAPLTEEEEHLNEDVQVEHLQPVVNLEGEEPPPDVVALVAESLVEVEGSHFKIHPTFGYAVLEKVLKFLLQQCFSSQDKKRQMPDTSTNPASISNWEEVWRQSVVGQSSGVEWRPGGSPAEIKEEFGKVRRLTEVWAMVEEESDGKTAQVSLVSSLLFLAWGPLLWE</sequence>
<organism evidence="1 2">
    <name type="scientific">Dendrobium thyrsiflorum</name>
    <name type="common">Pinecone-like raceme dendrobium</name>
    <name type="synonym">Orchid</name>
    <dbReference type="NCBI Taxonomy" id="117978"/>
    <lineage>
        <taxon>Eukaryota</taxon>
        <taxon>Viridiplantae</taxon>
        <taxon>Streptophyta</taxon>
        <taxon>Embryophyta</taxon>
        <taxon>Tracheophyta</taxon>
        <taxon>Spermatophyta</taxon>
        <taxon>Magnoliopsida</taxon>
        <taxon>Liliopsida</taxon>
        <taxon>Asparagales</taxon>
        <taxon>Orchidaceae</taxon>
        <taxon>Epidendroideae</taxon>
        <taxon>Malaxideae</taxon>
        <taxon>Dendrobiinae</taxon>
        <taxon>Dendrobium</taxon>
    </lineage>
</organism>
<dbReference type="Proteomes" id="UP001552299">
    <property type="component" value="Unassembled WGS sequence"/>
</dbReference>
<name>A0ABD0VN10_DENTH</name>
<evidence type="ECO:0000313" key="1">
    <source>
        <dbReference type="EMBL" id="KAL0926387.1"/>
    </source>
</evidence>
<accession>A0ABD0VN10</accession>
<keyword evidence="2" id="KW-1185">Reference proteome</keyword>
<gene>
    <name evidence="1" type="ORF">M5K25_002611</name>
</gene>
<comment type="caution">
    <text evidence="1">The sequence shown here is derived from an EMBL/GenBank/DDBJ whole genome shotgun (WGS) entry which is preliminary data.</text>
</comment>
<evidence type="ECO:0000313" key="2">
    <source>
        <dbReference type="Proteomes" id="UP001552299"/>
    </source>
</evidence>